<dbReference type="AlphaFoldDB" id="A0A644ZI27"/>
<dbReference type="EMBL" id="VSSQ01008652">
    <property type="protein sequence ID" value="MPM39471.1"/>
    <property type="molecule type" value="Genomic_DNA"/>
</dbReference>
<gene>
    <name evidence="1" type="ORF">SDC9_86104</name>
</gene>
<sequence length="170" mass="19990">MKSHLVHNLIHNKCSTSHVAGIFHQRNTEIQNQNVGQKYDNTSYSAYDAVNQHVFQRSFTHVVLYERAQRCNHPFNSHHRIFTQHKSAFEHEIHKQQKQRIPPHAMRYNGIEHFRKLLLFLMAIRKGFFQGATDEAIFGIHNCRFAIFIERCINLPCRLVSLTNYFACVG</sequence>
<reference evidence="1" key="1">
    <citation type="submission" date="2019-08" db="EMBL/GenBank/DDBJ databases">
        <authorList>
            <person name="Kucharzyk K."/>
            <person name="Murdoch R.W."/>
            <person name="Higgins S."/>
            <person name="Loffler F."/>
        </authorList>
    </citation>
    <scope>NUCLEOTIDE SEQUENCE</scope>
</reference>
<name>A0A644ZI27_9ZZZZ</name>
<proteinExistence type="predicted"/>
<organism evidence="1">
    <name type="scientific">bioreactor metagenome</name>
    <dbReference type="NCBI Taxonomy" id="1076179"/>
    <lineage>
        <taxon>unclassified sequences</taxon>
        <taxon>metagenomes</taxon>
        <taxon>ecological metagenomes</taxon>
    </lineage>
</organism>
<protein>
    <submittedName>
        <fullName evidence="1">Uncharacterized protein</fullName>
    </submittedName>
</protein>
<evidence type="ECO:0000313" key="1">
    <source>
        <dbReference type="EMBL" id="MPM39471.1"/>
    </source>
</evidence>
<comment type="caution">
    <text evidence="1">The sequence shown here is derived from an EMBL/GenBank/DDBJ whole genome shotgun (WGS) entry which is preliminary data.</text>
</comment>
<accession>A0A644ZI27</accession>